<evidence type="ECO:0000259" key="6">
    <source>
        <dbReference type="Pfam" id="PF01602"/>
    </source>
</evidence>
<dbReference type="SUPFAM" id="SSF48371">
    <property type="entry name" value="ARM repeat"/>
    <property type="match status" value="1"/>
</dbReference>
<accession>A0AA38H8B7</accession>
<dbReference type="EMBL" id="JAKWFO010000005">
    <property type="protein sequence ID" value="KAI9635688.1"/>
    <property type="molecule type" value="Genomic_DNA"/>
</dbReference>
<evidence type="ECO:0000256" key="2">
    <source>
        <dbReference type="ARBA" id="ARBA00022448"/>
    </source>
</evidence>
<dbReference type="GO" id="GO:0016192">
    <property type="term" value="P:vesicle-mediated transport"/>
    <property type="evidence" value="ECO:0007669"/>
    <property type="project" value="InterPro"/>
</dbReference>
<dbReference type="Pfam" id="PF01602">
    <property type="entry name" value="Adaptin_N"/>
    <property type="match status" value="1"/>
</dbReference>
<dbReference type="AlphaFoldDB" id="A0AA38H8B7"/>
<dbReference type="InterPro" id="IPR050840">
    <property type="entry name" value="Adaptor_Complx_Large_Subunit"/>
</dbReference>
<dbReference type="GeneID" id="77732112"/>
<dbReference type="InterPro" id="IPR016024">
    <property type="entry name" value="ARM-type_fold"/>
</dbReference>
<evidence type="ECO:0000256" key="1">
    <source>
        <dbReference type="ARBA" id="ARBA00004308"/>
    </source>
</evidence>
<keyword evidence="3" id="KW-0653">Protein transport</keyword>
<comment type="subcellular location">
    <subcellularLocation>
        <location evidence="1">Endomembrane system</location>
    </subcellularLocation>
</comment>
<evidence type="ECO:0000256" key="5">
    <source>
        <dbReference type="SAM" id="MobiDB-lite"/>
    </source>
</evidence>
<keyword evidence="4" id="KW-0472">Membrane</keyword>
<name>A0AA38H8B7_9TREE</name>
<evidence type="ECO:0000313" key="7">
    <source>
        <dbReference type="EMBL" id="KAI9635688.1"/>
    </source>
</evidence>
<dbReference type="Gene3D" id="1.25.10.10">
    <property type="entry name" value="Leucine-rich Repeat Variant"/>
    <property type="match status" value="1"/>
</dbReference>
<reference evidence="7" key="1">
    <citation type="journal article" date="2022" name="G3 (Bethesda)">
        <title>High quality genome of the basidiomycete yeast Dioszegia hungarica PDD-24b-2 isolated from cloud water.</title>
        <authorList>
            <person name="Jarrige D."/>
            <person name="Haridas S."/>
            <person name="Bleykasten-Grosshans C."/>
            <person name="Joly M."/>
            <person name="Nadalig T."/>
            <person name="Sancelme M."/>
            <person name="Vuilleumier S."/>
            <person name="Grigoriev I.V."/>
            <person name="Amato P."/>
            <person name="Bringel F."/>
        </authorList>
    </citation>
    <scope>NUCLEOTIDE SEQUENCE</scope>
    <source>
        <strain evidence="7">PDD-24b-2</strain>
    </source>
</reference>
<proteinExistence type="predicted"/>
<evidence type="ECO:0000313" key="8">
    <source>
        <dbReference type="Proteomes" id="UP001164286"/>
    </source>
</evidence>
<organism evidence="7 8">
    <name type="scientific">Dioszegia hungarica</name>
    <dbReference type="NCBI Taxonomy" id="4972"/>
    <lineage>
        <taxon>Eukaryota</taxon>
        <taxon>Fungi</taxon>
        <taxon>Dikarya</taxon>
        <taxon>Basidiomycota</taxon>
        <taxon>Agaricomycotina</taxon>
        <taxon>Tremellomycetes</taxon>
        <taxon>Tremellales</taxon>
        <taxon>Bulleribasidiaceae</taxon>
        <taxon>Dioszegia</taxon>
    </lineage>
</organism>
<protein>
    <recommendedName>
        <fullName evidence="6">Clathrin/coatomer adaptor adaptin-like N-terminal domain-containing protein</fullName>
    </recommendedName>
</protein>
<dbReference type="InterPro" id="IPR002553">
    <property type="entry name" value="Clathrin/coatomer_adapt-like_N"/>
</dbReference>
<dbReference type="Proteomes" id="UP001164286">
    <property type="component" value="Unassembled WGS sequence"/>
</dbReference>
<keyword evidence="2" id="KW-0813">Transport</keyword>
<evidence type="ECO:0000256" key="3">
    <source>
        <dbReference type="ARBA" id="ARBA00022927"/>
    </source>
</evidence>
<feature type="region of interest" description="Disordered" evidence="5">
    <location>
        <begin position="579"/>
        <end position="598"/>
    </location>
</feature>
<gene>
    <name evidence="7" type="ORF">MKK02DRAFT_44386</name>
</gene>
<dbReference type="InterPro" id="IPR011989">
    <property type="entry name" value="ARM-like"/>
</dbReference>
<dbReference type="GO" id="GO:0006886">
    <property type="term" value="P:intracellular protein transport"/>
    <property type="evidence" value="ECO:0007669"/>
    <property type="project" value="InterPro"/>
</dbReference>
<comment type="caution">
    <text evidence="7">The sequence shown here is derived from an EMBL/GenBank/DDBJ whole genome shotgun (WGS) entry which is preliminary data.</text>
</comment>
<sequence>MAALQVVERAKDLHQRRIGYLYLSERMPVGHELHLMLINTIRKDLESRDPSHTLLALHAIIKQPSTDLAPAVTPLLVAKPLLRHARPAVRQRTIQALMALNLDPSTLMKRNSGFPLSMSKVVRLLGAEEDQSVLCVLLRLLRRLIETGSHIVKGTQEHIYLLQQVSNLMGTWQAGSEIAMEAVRVLRVVSAIDLGREAEAGGMLREAMAVVDEVLEHLMAGAHASTGKSGGPVLDLPITLARLLHLITSTLSPASSSSSSTLPPPNDHILVLRCLARLPLDKWDKALGTVEMGVIMSGLESPDDTVRKATLRLLATSAPDVLKQTTDNYLTALKDRSNLALPVHVPPKLEAAQKVQLALHETAVRALEVVFAEDATGKHAPRAAEGVYAILMTLSAPGDESGGGAVSAWDGGVGSIQEFLSLRAPEYQTGFTSRLLQLPSATDPSVLALRASVALDHGGRVDASDTVVALLADMSLAEGSEVQESILAAITSILGSLQTGDTVHEEVQRRLGGVLRDKKMTKHARQRIEVISGLLGAGLISEIPVERRGGTPHEVLQAAETVWKRHEAAREKEATLAIHSPLGGGTASPRTPALSSSQLRYGAYDPPAALVATRHR</sequence>
<feature type="domain" description="Clathrin/coatomer adaptor adaptin-like N-terminal" evidence="6">
    <location>
        <begin position="2"/>
        <end position="144"/>
    </location>
</feature>
<dbReference type="GO" id="GO:0030117">
    <property type="term" value="C:membrane coat"/>
    <property type="evidence" value="ECO:0007669"/>
    <property type="project" value="InterPro"/>
</dbReference>
<keyword evidence="8" id="KW-1185">Reference proteome</keyword>
<dbReference type="GO" id="GO:0012505">
    <property type="term" value="C:endomembrane system"/>
    <property type="evidence" value="ECO:0007669"/>
    <property type="project" value="UniProtKB-SubCell"/>
</dbReference>
<evidence type="ECO:0000256" key="4">
    <source>
        <dbReference type="ARBA" id="ARBA00023136"/>
    </source>
</evidence>
<dbReference type="RefSeq" id="XP_052945465.1">
    <property type="nucleotide sequence ID" value="XM_053092907.1"/>
</dbReference>
<dbReference type="PANTHER" id="PTHR22780">
    <property type="entry name" value="ADAPTIN, ALPHA/GAMMA/EPSILON"/>
    <property type="match status" value="1"/>
</dbReference>